<evidence type="ECO:0000256" key="3">
    <source>
        <dbReference type="ARBA" id="ARBA00022729"/>
    </source>
</evidence>
<evidence type="ECO:0000256" key="2">
    <source>
        <dbReference type="ARBA" id="ARBA00022448"/>
    </source>
</evidence>
<keyword evidence="3 5" id="KW-0732">Signal</keyword>
<dbReference type="SUPFAM" id="SSF53807">
    <property type="entry name" value="Helical backbone' metal receptor"/>
    <property type="match status" value="1"/>
</dbReference>
<evidence type="ECO:0000313" key="8">
    <source>
        <dbReference type="Proteomes" id="UP000578697"/>
    </source>
</evidence>
<dbReference type="EMBL" id="CP031517">
    <property type="protein sequence ID" value="QOS41011.1"/>
    <property type="molecule type" value="Genomic_DNA"/>
</dbReference>
<reference evidence="6 8" key="2">
    <citation type="submission" date="2020-08" db="EMBL/GenBank/DDBJ databases">
        <title>Genomic Encyclopedia of Type Strains, Phase IV (KMG-IV): sequencing the most valuable type-strain genomes for metagenomic binning, comparative biology and taxonomic classification.</title>
        <authorList>
            <person name="Goeker M."/>
        </authorList>
    </citation>
    <scope>NUCLEOTIDE SEQUENCE [LARGE SCALE GENOMIC DNA]</scope>
    <source>
        <strain evidence="6 8">DSM 103679</strain>
    </source>
</reference>
<dbReference type="Proteomes" id="UP000578697">
    <property type="component" value="Unassembled WGS sequence"/>
</dbReference>
<evidence type="ECO:0000313" key="6">
    <source>
        <dbReference type="EMBL" id="MBB5219087.1"/>
    </source>
</evidence>
<evidence type="ECO:0000256" key="1">
    <source>
        <dbReference type="ARBA" id="ARBA00011028"/>
    </source>
</evidence>
<gene>
    <name evidence="7" type="ORF">DYE49_11355</name>
    <name evidence="6" type="ORF">HNP77_001456</name>
</gene>
<organism evidence="6 8">
    <name type="scientific">Treponema rectale</name>
    <dbReference type="NCBI Taxonomy" id="744512"/>
    <lineage>
        <taxon>Bacteria</taxon>
        <taxon>Pseudomonadati</taxon>
        <taxon>Spirochaetota</taxon>
        <taxon>Spirochaetia</taxon>
        <taxon>Spirochaetales</taxon>
        <taxon>Treponemataceae</taxon>
        <taxon>Treponema</taxon>
    </lineage>
</organism>
<feature type="region of interest" description="Disordered" evidence="4">
    <location>
        <begin position="127"/>
        <end position="156"/>
    </location>
</feature>
<dbReference type="Proteomes" id="UP000593591">
    <property type="component" value="Chromosome"/>
</dbReference>
<name>A0A840SBF4_9SPIR</name>
<evidence type="ECO:0000256" key="5">
    <source>
        <dbReference type="SAM" id="SignalP"/>
    </source>
</evidence>
<reference evidence="7 9" key="1">
    <citation type="submission" date="2018-08" db="EMBL/GenBank/DDBJ databases">
        <title>The first complete genome of Treponema rectale (CHPAT), a commensal spirochete of the bovine rectum.</title>
        <authorList>
            <person name="Staton G.J."/>
            <person name="Clegg S.R."/>
            <person name="Carter S.D."/>
            <person name="Radford A.D."/>
            <person name="Darby A."/>
            <person name="Hall N."/>
            <person name="Birtles R.J."/>
            <person name="Evans N.J."/>
        </authorList>
    </citation>
    <scope>NUCLEOTIDE SEQUENCE [LARGE SCALE GENOMIC DNA]</scope>
    <source>
        <strain evidence="7 9">CHPA</strain>
    </source>
</reference>
<dbReference type="PANTHER" id="PTHR42953">
    <property type="entry name" value="HIGH-AFFINITY ZINC UPTAKE SYSTEM PROTEIN ZNUA-RELATED"/>
    <property type="match status" value="1"/>
</dbReference>
<evidence type="ECO:0000256" key="4">
    <source>
        <dbReference type="SAM" id="MobiDB-lite"/>
    </source>
</evidence>
<feature type="chain" id="PRO_5036240786" evidence="5">
    <location>
        <begin position="26"/>
        <end position="333"/>
    </location>
</feature>
<dbReference type="Gene3D" id="3.40.50.1980">
    <property type="entry name" value="Nitrogenase molybdenum iron protein domain"/>
    <property type="match status" value="2"/>
</dbReference>
<keyword evidence="2" id="KW-0813">Transport</keyword>
<proteinExistence type="inferred from homology"/>
<sequence length="333" mass="37460">MKKIISLFASALLMSVLFLSCNAKKSSGKLQVVTTIYPVYDWVENILGEKSSDVEVTLLLDNGVDLHNYQPSADDIVKIINSDVFIYVGGESDEWVDDVLENAVNKNMVVVNLLEEIGDAAKEEEFVEGMQQEDEHEHEDEDEDEHEHHHDEEEAEYDEHVWLSLRNASVLTKSIASALKKVDSKNADVYEANSLAYIEKLSILDKEYSAAVSSAKRKTLLFADRFPFRYMTEDYGLKYYTAFIGCSAETEASFDTVIFLSKKLDELNLPVVLTIEGKSHRIAETVVAGSKNKNQKILSLNSLQASSKKDFTNGKDYLSVMYANLDVLKEALK</sequence>
<feature type="compositionally biased region" description="Acidic residues" evidence="4">
    <location>
        <begin position="127"/>
        <end position="145"/>
    </location>
</feature>
<dbReference type="KEGG" id="trc:DYE49_11355"/>
<dbReference type="RefSeq" id="WP_184652515.1">
    <property type="nucleotide sequence ID" value="NZ_JACHFR010000002.1"/>
</dbReference>
<evidence type="ECO:0000313" key="9">
    <source>
        <dbReference type="Proteomes" id="UP000593591"/>
    </source>
</evidence>
<dbReference type="InterPro" id="IPR006127">
    <property type="entry name" value="ZnuA-like"/>
</dbReference>
<feature type="signal peptide" evidence="5">
    <location>
        <begin position="1"/>
        <end position="25"/>
    </location>
</feature>
<dbReference type="EMBL" id="JACHFR010000002">
    <property type="protein sequence ID" value="MBB5219087.1"/>
    <property type="molecule type" value="Genomic_DNA"/>
</dbReference>
<dbReference type="GO" id="GO:0030001">
    <property type="term" value="P:metal ion transport"/>
    <property type="evidence" value="ECO:0007669"/>
    <property type="project" value="InterPro"/>
</dbReference>
<accession>A0A840SBF4</accession>
<dbReference type="Pfam" id="PF01297">
    <property type="entry name" value="ZnuA"/>
    <property type="match status" value="1"/>
</dbReference>
<dbReference type="PROSITE" id="PS51257">
    <property type="entry name" value="PROKAR_LIPOPROTEIN"/>
    <property type="match status" value="1"/>
</dbReference>
<keyword evidence="8" id="KW-1185">Reference proteome</keyword>
<comment type="similarity">
    <text evidence="1">Belongs to the bacterial solute-binding protein 9 family.</text>
</comment>
<dbReference type="AlphaFoldDB" id="A0A840SBF4"/>
<protein>
    <submittedName>
        <fullName evidence="7">Zinc ABC transporter substrate-binding protein</fullName>
    </submittedName>
    <submittedName>
        <fullName evidence="6">Zinc transport system substrate-binding protein</fullName>
    </submittedName>
</protein>
<evidence type="ECO:0000313" key="7">
    <source>
        <dbReference type="EMBL" id="QOS41011.1"/>
    </source>
</evidence>
<dbReference type="InterPro" id="IPR050492">
    <property type="entry name" value="Bact_metal-bind_prot9"/>
</dbReference>
<dbReference type="PANTHER" id="PTHR42953:SF3">
    <property type="entry name" value="HIGH-AFFINITY ZINC UPTAKE SYSTEM PROTEIN ZNUA"/>
    <property type="match status" value="1"/>
</dbReference>
<dbReference type="GO" id="GO:0046872">
    <property type="term" value="F:metal ion binding"/>
    <property type="evidence" value="ECO:0007669"/>
    <property type="project" value="InterPro"/>
</dbReference>